<dbReference type="Proteomes" id="UP001248819">
    <property type="component" value="Unassembled WGS sequence"/>
</dbReference>
<dbReference type="Pfam" id="PF05013">
    <property type="entry name" value="FGase"/>
    <property type="match status" value="1"/>
</dbReference>
<proteinExistence type="predicted"/>
<protein>
    <submittedName>
        <fullName evidence="1">N-formylglutamate amidohydrolase</fullName>
    </submittedName>
</protein>
<reference evidence="1 2" key="1">
    <citation type="submission" date="2023-09" db="EMBL/GenBank/DDBJ databases">
        <authorList>
            <person name="Rey-Velasco X."/>
        </authorList>
    </citation>
    <scope>NUCLEOTIDE SEQUENCE [LARGE SCALE GENOMIC DNA]</scope>
    <source>
        <strain evidence="1 2">F297</strain>
    </source>
</reference>
<keyword evidence="2" id="KW-1185">Reference proteome</keyword>
<evidence type="ECO:0000313" key="2">
    <source>
        <dbReference type="Proteomes" id="UP001248819"/>
    </source>
</evidence>
<dbReference type="InterPro" id="IPR007709">
    <property type="entry name" value="N-FG_amidohydro"/>
</dbReference>
<organism evidence="1 2">
    <name type="scientific">Autumnicola edwardsiae</name>
    <dbReference type="NCBI Taxonomy" id="3075594"/>
    <lineage>
        <taxon>Bacteria</taxon>
        <taxon>Pseudomonadati</taxon>
        <taxon>Bacteroidota</taxon>
        <taxon>Flavobacteriia</taxon>
        <taxon>Flavobacteriales</taxon>
        <taxon>Flavobacteriaceae</taxon>
        <taxon>Autumnicola</taxon>
    </lineage>
</organism>
<dbReference type="SUPFAM" id="SSF53187">
    <property type="entry name" value="Zn-dependent exopeptidases"/>
    <property type="match status" value="1"/>
</dbReference>
<sequence>MKLILTCEHAFNAIPDEYSHLFAGAEEVLNTHRGYDPGAFDLFEAVSGLANFGAYQKTSRLLVEVNRSENHPQLFSEFSAELTNEEKQEVLEQYYFPYRESVATKIEDFIEKGERLVHFSVHSFTPELDGEIRDADIGLLFDPARSAEEEFCTLLKKRLQQENPELKIRFNYPYLGKSDGLTTFLRSNFPNNYSGIELEVNQKFVQNNKMDERLKMAIFDSLKATLQMIEK</sequence>
<dbReference type="Gene3D" id="3.40.630.40">
    <property type="entry name" value="Zn-dependent exopeptidases"/>
    <property type="match status" value="1"/>
</dbReference>
<dbReference type="EMBL" id="JAVRHP010000113">
    <property type="protein sequence ID" value="MDT0651444.1"/>
    <property type="molecule type" value="Genomic_DNA"/>
</dbReference>
<dbReference type="RefSeq" id="WP_311485548.1">
    <property type="nucleotide sequence ID" value="NZ_JAVRHP010000113.1"/>
</dbReference>
<gene>
    <name evidence="1" type="ORF">RM529_14910</name>
</gene>
<evidence type="ECO:0000313" key="1">
    <source>
        <dbReference type="EMBL" id="MDT0651444.1"/>
    </source>
</evidence>
<accession>A0ABU3CYM8</accession>
<comment type="caution">
    <text evidence="1">The sequence shown here is derived from an EMBL/GenBank/DDBJ whole genome shotgun (WGS) entry which is preliminary data.</text>
</comment>
<name>A0ABU3CYM8_9FLAO</name>